<dbReference type="InterPro" id="IPR025691">
    <property type="entry name" value="GspL_pp_dom"/>
</dbReference>
<evidence type="ECO:0000256" key="7">
    <source>
        <dbReference type="ARBA" id="ARBA00022927"/>
    </source>
</evidence>
<evidence type="ECO:0000313" key="12">
    <source>
        <dbReference type="EMBL" id="SFL74339.1"/>
    </source>
</evidence>
<reference evidence="12 13" key="1">
    <citation type="submission" date="2016-10" db="EMBL/GenBank/DDBJ databases">
        <authorList>
            <person name="de Groot N.N."/>
        </authorList>
    </citation>
    <scope>NUCLEOTIDE SEQUENCE [LARGE SCALE GENOMIC DNA]</scope>
    <source>
        <strain evidence="12 13">ATCC 43154</strain>
    </source>
</reference>
<dbReference type="RefSeq" id="WP_093385347.1">
    <property type="nucleotide sequence ID" value="NZ_FOTW01000007.1"/>
</dbReference>
<feature type="domain" description="GspL periplasmic" evidence="11">
    <location>
        <begin position="256"/>
        <end position="396"/>
    </location>
</feature>
<dbReference type="SUPFAM" id="SSF53067">
    <property type="entry name" value="Actin-like ATPase domain"/>
    <property type="match status" value="1"/>
</dbReference>
<dbReference type="Pfam" id="PF05134">
    <property type="entry name" value="T2SSL"/>
    <property type="match status" value="1"/>
</dbReference>
<dbReference type="Proteomes" id="UP000199470">
    <property type="component" value="Unassembled WGS sequence"/>
</dbReference>
<dbReference type="NCBIfam" id="TIGR01709">
    <property type="entry name" value="typeII_sec_gspL"/>
    <property type="match status" value="1"/>
</dbReference>
<keyword evidence="7" id="KW-0653">Protein transport</keyword>
<dbReference type="OrthoDB" id="8557903at2"/>
<evidence type="ECO:0000256" key="5">
    <source>
        <dbReference type="ARBA" id="ARBA00022519"/>
    </source>
</evidence>
<evidence type="ECO:0000256" key="1">
    <source>
        <dbReference type="ARBA" id="ARBA00004377"/>
    </source>
</evidence>
<dbReference type="InterPro" id="IPR007812">
    <property type="entry name" value="T2SS_protein-GspL"/>
</dbReference>
<keyword evidence="4" id="KW-1003">Cell membrane</keyword>
<accession>A0A1I4K6U6</accession>
<dbReference type="EMBL" id="FOTW01000007">
    <property type="protein sequence ID" value="SFL74339.1"/>
    <property type="molecule type" value="Genomic_DNA"/>
</dbReference>
<evidence type="ECO:0000256" key="9">
    <source>
        <dbReference type="ARBA" id="ARBA00023136"/>
    </source>
</evidence>
<dbReference type="PIRSF" id="PIRSF015761">
    <property type="entry name" value="Protein_L"/>
    <property type="match status" value="1"/>
</dbReference>
<keyword evidence="5" id="KW-0997">Cell inner membrane</keyword>
<evidence type="ECO:0000256" key="2">
    <source>
        <dbReference type="ARBA" id="ARBA00005318"/>
    </source>
</evidence>
<keyword evidence="3" id="KW-0813">Transport</keyword>
<gene>
    <name evidence="12" type="ORF">SAMN02982985_01318</name>
</gene>
<proteinExistence type="inferred from homology"/>
<evidence type="ECO:0000256" key="8">
    <source>
        <dbReference type="ARBA" id="ARBA00022989"/>
    </source>
</evidence>
<organism evidence="12 13">
    <name type="scientific">Rugamonas rubra</name>
    <dbReference type="NCBI Taxonomy" id="758825"/>
    <lineage>
        <taxon>Bacteria</taxon>
        <taxon>Pseudomonadati</taxon>
        <taxon>Pseudomonadota</taxon>
        <taxon>Betaproteobacteria</taxon>
        <taxon>Burkholderiales</taxon>
        <taxon>Oxalobacteraceae</taxon>
        <taxon>Telluria group</taxon>
        <taxon>Rugamonas</taxon>
    </lineage>
</organism>
<dbReference type="STRING" id="758825.SAMN02982985_01318"/>
<feature type="domain" description="GspL cytoplasmic actin-ATPase-like" evidence="10">
    <location>
        <begin position="31"/>
        <end position="160"/>
    </location>
</feature>
<comment type="similarity">
    <text evidence="2">Belongs to the GSP L family.</text>
</comment>
<dbReference type="InterPro" id="IPR043129">
    <property type="entry name" value="ATPase_NBD"/>
</dbReference>
<dbReference type="GO" id="GO:0015627">
    <property type="term" value="C:type II protein secretion system complex"/>
    <property type="evidence" value="ECO:0007669"/>
    <property type="project" value="InterPro"/>
</dbReference>
<dbReference type="GO" id="GO:0009276">
    <property type="term" value="C:Gram-negative-bacterium-type cell wall"/>
    <property type="evidence" value="ECO:0007669"/>
    <property type="project" value="InterPro"/>
</dbReference>
<keyword evidence="8" id="KW-1133">Transmembrane helix</keyword>
<evidence type="ECO:0000259" key="10">
    <source>
        <dbReference type="Pfam" id="PF05134"/>
    </source>
</evidence>
<dbReference type="CDD" id="cd24017">
    <property type="entry name" value="ASKHA_T2SSL_N"/>
    <property type="match status" value="1"/>
</dbReference>
<evidence type="ECO:0000256" key="6">
    <source>
        <dbReference type="ARBA" id="ARBA00022692"/>
    </source>
</evidence>
<dbReference type="AlphaFoldDB" id="A0A1I4K6U6"/>
<keyword evidence="9" id="KW-0472">Membrane</keyword>
<evidence type="ECO:0000256" key="3">
    <source>
        <dbReference type="ARBA" id="ARBA00022448"/>
    </source>
</evidence>
<dbReference type="GO" id="GO:0015628">
    <property type="term" value="P:protein secretion by the type II secretion system"/>
    <property type="evidence" value="ECO:0007669"/>
    <property type="project" value="InterPro"/>
</dbReference>
<keyword evidence="6" id="KW-0812">Transmembrane</keyword>
<dbReference type="Pfam" id="PF12693">
    <property type="entry name" value="GspL_C"/>
    <property type="match status" value="1"/>
</dbReference>
<dbReference type="InterPro" id="IPR024230">
    <property type="entry name" value="GspL_cyto_dom"/>
</dbReference>
<evidence type="ECO:0000259" key="11">
    <source>
        <dbReference type="Pfam" id="PF12693"/>
    </source>
</evidence>
<keyword evidence="13" id="KW-1185">Reference proteome</keyword>
<name>A0A1I4K6U6_9BURK</name>
<dbReference type="Gene3D" id="3.30.420.380">
    <property type="match status" value="1"/>
</dbReference>
<evidence type="ECO:0000256" key="4">
    <source>
        <dbReference type="ARBA" id="ARBA00022475"/>
    </source>
</evidence>
<evidence type="ECO:0000313" key="13">
    <source>
        <dbReference type="Proteomes" id="UP000199470"/>
    </source>
</evidence>
<sequence>MTTLYIRYPAKASIEHGAAQSCPFALVGDGGNLLQQGAAALGNLADLVASARRVVLLLAASDVTLLRVKVPPLSAARLKAALPNLVEEQVLGDPADCVLAAAPAADNSGMRTVAVVQRAWLEVLVKALLAQGAHSVSALPAQLCLPFQPGSVSAALNPGDKGLELTLRQSQYEGLGLALGAEPQDALHTLRALAGDAPVSLYLAPAMHAAWQPLLAAPELAGIALLEDHWAHWVAAAKTAAPDLAQGLGAASASARQWQRWRWPLRLAVLALLVNVVGLNAEWLRLRREADGVKQAMLQTFKAAYPKETVILDPAAQMRKNIAAARVDGGAAAPDEFLALCAAFGEAAAGLAGKDFVASLDYREHALQVKVKPNTVDGAALAQLKAALATRQLELSEAAPGTWQIRLGGGRKS</sequence>
<dbReference type="GO" id="GO:0005886">
    <property type="term" value="C:plasma membrane"/>
    <property type="evidence" value="ECO:0007669"/>
    <property type="project" value="UniProtKB-SubCell"/>
</dbReference>
<protein>
    <submittedName>
        <fullName evidence="12">General secretion pathway protein L</fullName>
    </submittedName>
</protein>
<comment type="subcellular location">
    <subcellularLocation>
        <location evidence="1">Cell inner membrane</location>
        <topology evidence="1">Single-pass membrane protein</topology>
    </subcellularLocation>
</comment>